<accession>A0A7W6PX53</accession>
<evidence type="ECO:0000256" key="1">
    <source>
        <dbReference type="PIRSR" id="PIRSR600917-52"/>
    </source>
</evidence>
<dbReference type="InterPro" id="IPR052701">
    <property type="entry name" value="GAG_Ulvan_Degrading_Sulfatases"/>
</dbReference>
<dbReference type="Gene3D" id="3.40.720.10">
    <property type="entry name" value="Alkaline Phosphatase, subunit A"/>
    <property type="match status" value="1"/>
</dbReference>
<comment type="PTM">
    <text evidence="1">The conversion to 3-oxoalanine (also known as C-formylglycine, FGly), of a serine or cysteine residue in prokaryotes and of a cysteine residue in eukaryotes, is critical for catalytic activity.</text>
</comment>
<feature type="signal peptide" evidence="2">
    <location>
        <begin position="1"/>
        <end position="20"/>
    </location>
</feature>
<evidence type="ECO:0000313" key="5">
    <source>
        <dbReference type="Proteomes" id="UP000590524"/>
    </source>
</evidence>
<gene>
    <name evidence="4" type="ORF">GGQ90_003703</name>
</gene>
<dbReference type="InterPro" id="IPR017850">
    <property type="entry name" value="Alkaline_phosphatase_core_sf"/>
</dbReference>
<reference evidence="4 5" key="1">
    <citation type="submission" date="2020-08" db="EMBL/GenBank/DDBJ databases">
        <title>Genomic Encyclopedia of Type Strains, Phase IV (KMG-IV): sequencing the most valuable type-strain genomes for metagenomic binning, comparative biology and taxonomic classification.</title>
        <authorList>
            <person name="Goeker M."/>
        </authorList>
    </citation>
    <scope>NUCLEOTIDE SEQUENCE [LARGE SCALE GENOMIC DNA]</scope>
    <source>
        <strain evidence="4 5">DSM 19371</strain>
    </source>
</reference>
<dbReference type="EMBL" id="JACIEU010000015">
    <property type="protein sequence ID" value="MBB4149909.1"/>
    <property type="molecule type" value="Genomic_DNA"/>
</dbReference>
<feature type="domain" description="Sulfatase N-terminal" evidence="3">
    <location>
        <begin position="34"/>
        <end position="105"/>
    </location>
</feature>
<protein>
    <submittedName>
        <fullName evidence="4">Arylsulfatase A-like enzyme</fullName>
    </submittedName>
</protein>
<keyword evidence="5" id="KW-1185">Reference proteome</keyword>
<keyword evidence="2" id="KW-0732">Signal</keyword>
<dbReference type="InterPro" id="IPR000917">
    <property type="entry name" value="Sulfatase_N"/>
</dbReference>
<sequence length="116" mass="12260">MNRLALGTAALALWTAPVAAQSDVRTTQTPTAPPNILIIYPDDVGWSNVSAYGQGVMGYTTPNIDRLAKEGAMFTEHYAQPSSTAGRASLITGQYPIRNDVGRASRVAARIAGRVA</sequence>
<dbReference type="AlphaFoldDB" id="A0A7W6PX53"/>
<evidence type="ECO:0000256" key="2">
    <source>
        <dbReference type="SAM" id="SignalP"/>
    </source>
</evidence>
<dbReference type="RefSeq" id="WP_246428308.1">
    <property type="nucleotide sequence ID" value="NZ_JACIEU010000015.1"/>
</dbReference>
<feature type="chain" id="PRO_5030736166" evidence="2">
    <location>
        <begin position="21"/>
        <end position="116"/>
    </location>
</feature>
<evidence type="ECO:0000259" key="3">
    <source>
        <dbReference type="Pfam" id="PF00884"/>
    </source>
</evidence>
<organism evidence="4 5">
    <name type="scientific">Sphingobium scionense</name>
    <dbReference type="NCBI Taxonomy" id="1404341"/>
    <lineage>
        <taxon>Bacteria</taxon>
        <taxon>Pseudomonadati</taxon>
        <taxon>Pseudomonadota</taxon>
        <taxon>Alphaproteobacteria</taxon>
        <taxon>Sphingomonadales</taxon>
        <taxon>Sphingomonadaceae</taxon>
        <taxon>Sphingobium</taxon>
    </lineage>
</organism>
<dbReference type="Proteomes" id="UP000590524">
    <property type="component" value="Unassembled WGS sequence"/>
</dbReference>
<evidence type="ECO:0000313" key="4">
    <source>
        <dbReference type="EMBL" id="MBB4149909.1"/>
    </source>
</evidence>
<dbReference type="PANTHER" id="PTHR43751:SF2">
    <property type="entry name" value="SULFATASE N-TERMINAL DOMAIN-CONTAINING PROTEIN"/>
    <property type="match status" value="1"/>
</dbReference>
<dbReference type="Pfam" id="PF00884">
    <property type="entry name" value="Sulfatase"/>
    <property type="match status" value="1"/>
</dbReference>
<name>A0A7W6PX53_9SPHN</name>
<proteinExistence type="predicted"/>
<feature type="modified residue" description="3-oxoalanine (Ser)" evidence="1">
    <location>
        <position position="83"/>
    </location>
</feature>
<dbReference type="PANTHER" id="PTHR43751">
    <property type="entry name" value="SULFATASE"/>
    <property type="match status" value="1"/>
</dbReference>
<comment type="caution">
    <text evidence="4">The sequence shown here is derived from an EMBL/GenBank/DDBJ whole genome shotgun (WGS) entry which is preliminary data.</text>
</comment>
<dbReference type="SUPFAM" id="SSF53649">
    <property type="entry name" value="Alkaline phosphatase-like"/>
    <property type="match status" value="1"/>
</dbReference>